<evidence type="ECO:0000256" key="5">
    <source>
        <dbReference type="ARBA" id="ARBA00023242"/>
    </source>
</evidence>
<dbReference type="AlphaFoldDB" id="A0A6I9R260"/>
<gene>
    <name evidence="10" type="primary">LOC105043347</name>
</gene>
<dbReference type="OrthoDB" id="1110759at2759"/>
<feature type="compositionally biased region" description="Basic residues" evidence="7">
    <location>
        <begin position="24"/>
        <end position="37"/>
    </location>
</feature>
<dbReference type="GO" id="GO:0006334">
    <property type="term" value="P:nucleosome assembly"/>
    <property type="evidence" value="ECO:0007669"/>
    <property type="project" value="InterPro"/>
</dbReference>
<dbReference type="InParanoid" id="A0A6I9R260"/>
<dbReference type="PANTHER" id="PTHR11467">
    <property type="entry name" value="HISTONE H1"/>
    <property type="match status" value="1"/>
</dbReference>
<feature type="domain" description="H15" evidence="8">
    <location>
        <begin position="44"/>
        <end position="114"/>
    </location>
</feature>
<feature type="region of interest" description="Disordered" evidence="7">
    <location>
        <begin position="24"/>
        <end position="46"/>
    </location>
</feature>
<dbReference type="GO" id="GO:0005634">
    <property type="term" value="C:nucleus"/>
    <property type="evidence" value="ECO:0007669"/>
    <property type="project" value="UniProtKB-SubCell"/>
</dbReference>
<feature type="region of interest" description="Disordered" evidence="7">
    <location>
        <begin position="110"/>
        <end position="195"/>
    </location>
</feature>
<dbReference type="Proteomes" id="UP000504607">
    <property type="component" value="Chromosome 4"/>
</dbReference>
<dbReference type="GO" id="GO:0000786">
    <property type="term" value="C:nucleosome"/>
    <property type="evidence" value="ECO:0007669"/>
    <property type="project" value="InterPro"/>
</dbReference>
<keyword evidence="4 6" id="KW-0238">DNA-binding</keyword>
<dbReference type="FunCoup" id="A0A6I9R260">
    <property type="interactions" value="294"/>
</dbReference>
<evidence type="ECO:0000256" key="2">
    <source>
        <dbReference type="ARBA" id="ARBA00004286"/>
    </source>
</evidence>
<dbReference type="SMART" id="SM00526">
    <property type="entry name" value="H15"/>
    <property type="match status" value="1"/>
</dbReference>
<dbReference type="GeneID" id="105043347"/>
<dbReference type="InterPro" id="IPR036388">
    <property type="entry name" value="WH-like_DNA-bd_sf"/>
</dbReference>
<feature type="compositionally biased region" description="Basic residues" evidence="7">
    <location>
        <begin position="147"/>
        <end position="195"/>
    </location>
</feature>
<evidence type="ECO:0000313" key="9">
    <source>
        <dbReference type="Proteomes" id="UP000504607"/>
    </source>
</evidence>
<dbReference type="SUPFAM" id="SSF46785">
    <property type="entry name" value="Winged helix' DNA-binding domain"/>
    <property type="match status" value="1"/>
</dbReference>
<feature type="compositionally biased region" description="Basic and acidic residues" evidence="7">
    <location>
        <begin position="114"/>
        <end position="130"/>
    </location>
</feature>
<dbReference type="KEGG" id="egu:105043347"/>
<comment type="similarity">
    <text evidence="6">Belongs to the histone H1/H5 family.</text>
</comment>
<keyword evidence="3 6" id="KW-0158">Chromosome</keyword>
<dbReference type="InterPro" id="IPR005818">
    <property type="entry name" value="Histone_H1/H5_H15"/>
</dbReference>
<dbReference type="InterPro" id="IPR036390">
    <property type="entry name" value="WH_DNA-bd_sf"/>
</dbReference>
<reference evidence="10" key="1">
    <citation type="submission" date="2025-08" db="UniProtKB">
        <authorList>
            <consortium name="RefSeq"/>
        </authorList>
    </citation>
    <scope>IDENTIFICATION</scope>
</reference>
<evidence type="ECO:0000256" key="4">
    <source>
        <dbReference type="ARBA" id="ARBA00023125"/>
    </source>
</evidence>
<sequence length="195" mass="21002">MSAIEEAPKPAEIEIPIIFKEKKPRAPKVPKEKKAKVSKPSSPSHPPYFQMIKEALLALNEKTGSSPYAIAKFMDKKHKGVLPANYKKMLAIQLKNFAAKGKLVKVKASFKLSEAGKKEERPAKAQKPKEASSGATKRKAPSTVPAAKRKKPAASSKAPKKAAGVKKAKKAAPAKPKQPKSIKSPAPKKARKTVA</sequence>
<dbReference type="Pfam" id="PF00538">
    <property type="entry name" value="Linker_histone"/>
    <property type="match status" value="1"/>
</dbReference>
<dbReference type="RefSeq" id="XP_010919160.1">
    <property type="nucleotide sequence ID" value="XM_010920858.2"/>
</dbReference>
<evidence type="ECO:0000256" key="7">
    <source>
        <dbReference type="SAM" id="MobiDB-lite"/>
    </source>
</evidence>
<evidence type="ECO:0000256" key="1">
    <source>
        <dbReference type="ARBA" id="ARBA00004123"/>
    </source>
</evidence>
<keyword evidence="5 6" id="KW-0539">Nucleus</keyword>
<evidence type="ECO:0000256" key="3">
    <source>
        <dbReference type="ARBA" id="ARBA00022454"/>
    </source>
</evidence>
<dbReference type="Gene3D" id="1.10.10.10">
    <property type="entry name" value="Winged helix-like DNA-binding domain superfamily/Winged helix DNA-binding domain"/>
    <property type="match status" value="1"/>
</dbReference>
<dbReference type="GO" id="GO:0045910">
    <property type="term" value="P:negative regulation of DNA recombination"/>
    <property type="evidence" value="ECO:0007669"/>
    <property type="project" value="TreeGrafter"/>
</dbReference>
<dbReference type="GO" id="GO:0030261">
    <property type="term" value="P:chromosome condensation"/>
    <property type="evidence" value="ECO:0007669"/>
    <property type="project" value="TreeGrafter"/>
</dbReference>
<evidence type="ECO:0000259" key="8">
    <source>
        <dbReference type="PROSITE" id="PS51504"/>
    </source>
</evidence>
<keyword evidence="9" id="KW-1185">Reference proteome</keyword>
<evidence type="ECO:0000256" key="6">
    <source>
        <dbReference type="RuleBase" id="RU003894"/>
    </source>
</evidence>
<name>A0A6I9R260_ELAGV</name>
<accession>A0A6I9R260</accession>
<dbReference type="GO" id="GO:0003690">
    <property type="term" value="F:double-stranded DNA binding"/>
    <property type="evidence" value="ECO:0007669"/>
    <property type="project" value="TreeGrafter"/>
</dbReference>
<dbReference type="GO" id="GO:0030527">
    <property type="term" value="F:structural constituent of chromatin"/>
    <property type="evidence" value="ECO:0007669"/>
    <property type="project" value="InterPro"/>
</dbReference>
<dbReference type="PANTHER" id="PTHR11467:SF36">
    <property type="entry name" value="HISTONE 24-RELATED"/>
    <property type="match status" value="1"/>
</dbReference>
<organism evidence="9 10">
    <name type="scientific">Elaeis guineensis var. tenera</name>
    <name type="common">Oil palm</name>
    <dbReference type="NCBI Taxonomy" id="51953"/>
    <lineage>
        <taxon>Eukaryota</taxon>
        <taxon>Viridiplantae</taxon>
        <taxon>Streptophyta</taxon>
        <taxon>Embryophyta</taxon>
        <taxon>Tracheophyta</taxon>
        <taxon>Spermatophyta</taxon>
        <taxon>Magnoliopsida</taxon>
        <taxon>Liliopsida</taxon>
        <taxon>Arecaceae</taxon>
        <taxon>Arecoideae</taxon>
        <taxon>Cocoseae</taxon>
        <taxon>Elaeidinae</taxon>
        <taxon>Elaeis</taxon>
    </lineage>
</organism>
<dbReference type="PROSITE" id="PS51504">
    <property type="entry name" value="H15"/>
    <property type="match status" value="1"/>
</dbReference>
<evidence type="ECO:0000313" key="10">
    <source>
        <dbReference type="RefSeq" id="XP_010919160.1"/>
    </source>
</evidence>
<proteinExistence type="inferred from homology"/>
<protein>
    <submittedName>
        <fullName evidence="10">Histone H1</fullName>
    </submittedName>
</protein>
<dbReference type="GO" id="GO:0031492">
    <property type="term" value="F:nucleosomal DNA binding"/>
    <property type="evidence" value="ECO:0007669"/>
    <property type="project" value="TreeGrafter"/>
</dbReference>
<dbReference type="InterPro" id="IPR005819">
    <property type="entry name" value="H1/H5"/>
</dbReference>
<comment type="subcellular location">
    <subcellularLocation>
        <location evidence="2">Chromosome</location>
    </subcellularLocation>
    <subcellularLocation>
        <location evidence="1 6">Nucleus</location>
    </subcellularLocation>
</comment>
<dbReference type="PRINTS" id="PR00624">
    <property type="entry name" value="HISTONEH5"/>
</dbReference>
<dbReference type="CDD" id="cd00073">
    <property type="entry name" value="H15"/>
    <property type="match status" value="1"/>
</dbReference>